<accession>A0AAW1XVZ5</accession>
<dbReference type="PANTHER" id="PTHR45934">
    <property type="entry name" value="FAD/NAD(P)-BINDING OXIDOREDUCTASE FAMILY PROTEIN"/>
    <property type="match status" value="1"/>
</dbReference>
<evidence type="ECO:0000256" key="3">
    <source>
        <dbReference type="ARBA" id="ARBA00024018"/>
    </source>
</evidence>
<evidence type="ECO:0000313" key="5">
    <source>
        <dbReference type="EMBL" id="KAK9940744.1"/>
    </source>
</evidence>
<evidence type="ECO:0000313" key="6">
    <source>
        <dbReference type="Proteomes" id="UP001457282"/>
    </source>
</evidence>
<dbReference type="InterPro" id="IPR002938">
    <property type="entry name" value="FAD-bd"/>
</dbReference>
<dbReference type="Proteomes" id="UP001457282">
    <property type="component" value="Unassembled WGS sequence"/>
</dbReference>
<dbReference type="SUPFAM" id="SSF51905">
    <property type="entry name" value="FAD/NAD(P)-binding domain"/>
    <property type="match status" value="1"/>
</dbReference>
<dbReference type="InterPro" id="IPR044560">
    <property type="entry name" value="MOase"/>
</dbReference>
<sequence>MRFHLARAEIAGGGICGLATALALHRKGIGCTVLRRSDALRETGAAIGIQTNGWRALNHLGIGSKLRQTSVPLLGFREVSPTNISSKLNPIGDGEGRCQKRSVLLETLSNELPAGTIYFGCRIVAIEMDANTKYPVLYLNYGRVIKAKELSKANYTRGLDLYFH</sequence>
<dbReference type="GO" id="GO:0004497">
    <property type="term" value="F:monooxygenase activity"/>
    <property type="evidence" value="ECO:0007669"/>
    <property type="project" value="UniProtKB-KW"/>
</dbReference>
<keyword evidence="1" id="KW-0560">Oxidoreductase</keyword>
<gene>
    <name evidence="5" type="ORF">M0R45_017387</name>
</gene>
<dbReference type="Pfam" id="PF01494">
    <property type="entry name" value="FAD_binding_3"/>
    <property type="match status" value="1"/>
</dbReference>
<organism evidence="5 6">
    <name type="scientific">Rubus argutus</name>
    <name type="common">Southern blackberry</name>
    <dbReference type="NCBI Taxonomy" id="59490"/>
    <lineage>
        <taxon>Eukaryota</taxon>
        <taxon>Viridiplantae</taxon>
        <taxon>Streptophyta</taxon>
        <taxon>Embryophyta</taxon>
        <taxon>Tracheophyta</taxon>
        <taxon>Spermatophyta</taxon>
        <taxon>Magnoliopsida</taxon>
        <taxon>eudicotyledons</taxon>
        <taxon>Gunneridae</taxon>
        <taxon>Pentapetalae</taxon>
        <taxon>rosids</taxon>
        <taxon>fabids</taxon>
        <taxon>Rosales</taxon>
        <taxon>Rosaceae</taxon>
        <taxon>Rosoideae</taxon>
        <taxon>Rosoideae incertae sedis</taxon>
        <taxon>Rubus</taxon>
    </lineage>
</organism>
<protein>
    <recommendedName>
        <fullName evidence="4">FAD-binding domain-containing protein</fullName>
    </recommendedName>
</protein>
<evidence type="ECO:0000259" key="4">
    <source>
        <dbReference type="Pfam" id="PF01494"/>
    </source>
</evidence>
<dbReference type="Gene3D" id="3.50.50.60">
    <property type="entry name" value="FAD/NAD(P)-binding domain"/>
    <property type="match status" value="1"/>
</dbReference>
<comment type="caution">
    <text evidence="5">The sequence shown here is derived from an EMBL/GenBank/DDBJ whole genome shotgun (WGS) entry which is preliminary data.</text>
</comment>
<evidence type="ECO:0000256" key="2">
    <source>
        <dbReference type="ARBA" id="ARBA00023033"/>
    </source>
</evidence>
<evidence type="ECO:0000256" key="1">
    <source>
        <dbReference type="ARBA" id="ARBA00023002"/>
    </source>
</evidence>
<name>A0AAW1XVZ5_RUBAR</name>
<dbReference type="GO" id="GO:0071949">
    <property type="term" value="F:FAD binding"/>
    <property type="evidence" value="ECO:0007669"/>
    <property type="project" value="InterPro"/>
</dbReference>
<reference evidence="5 6" key="1">
    <citation type="journal article" date="2023" name="G3 (Bethesda)">
        <title>A chromosome-length genome assembly and annotation of blackberry (Rubus argutus, cv. 'Hillquist').</title>
        <authorList>
            <person name="Bruna T."/>
            <person name="Aryal R."/>
            <person name="Dudchenko O."/>
            <person name="Sargent D.J."/>
            <person name="Mead D."/>
            <person name="Buti M."/>
            <person name="Cavallini A."/>
            <person name="Hytonen T."/>
            <person name="Andres J."/>
            <person name="Pham M."/>
            <person name="Weisz D."/>
            <person name="Mascagni F."/>
            <person name="Usai G."/>
            <person name="Natali L."/>
            <person name="Bassil N."/>
            <person name="Fernandez G.E."/>
            <person name="Lomsadze A."/>
            <person name="Armour M."/>
            <person name="Olukolu B."/>
            <person name="Poorten T."/>
            <person name="Britton C."/>
            <person name="Davik J."/>
            <person name="Ashrafi H."/>
            <person name="Aiden E.L."/>
            <person name="Borodovsky M."/>
            <person name="Worthington M."/>
        </authorList>
    </citation>
    <scope>NUCLEOTIDE SEQUENCE [LARGE SCALE GENOMIC DNA]</scope>
    <source>
        <strain evidence="5">PI 553951</strain>
    </source>
</reference>
<keyword evidence="2" id="KW-0503">Monooxygenase</keyword>
<proteinExistence type="inferred from homology"/>
<keyword evidence="6" id="KW-1185">Reference proteome</keyword>
<feature type="domain" description="FAD-binding" evidence="4">
    <location>
        <begin position="10"/>
        <end position="83"/>
    </location>
</feature>
<comment type="similarity">
    <text evidence="3">Belongs to the 3-hydroxybenzoate 6-hydroxylase family.</text>
</comment>
<dbReference type="EMBL" id="JBEDUW010000003">
    <property type="protein sequence ID" value="KAK9940744.1"/>
    <property type="molecule type" value="Genomic_DNA"/>
</dbReference>
<dbReference type="AlphaFoldDB" id="A0AAW1XVZ5"/>
<dbReference type="PANTHER" id="PTHR45934:SF2">
    <property type="entry name" value="MONOOXYGENASE 1"/>
    <property type="match status" value="1"/>
</dbReference>
<dbReference type="InterPro" id="IPR036188">
    <property type="entry name" value="FAD/NAD-bd_sf"/>
</dbReference>